<keyword evidence="3" id="KW-1185">Reference proteome</keyword>
<reference evidence="2 3" key="1">
    <citation type="submission" date="2019-05" db="EMBL/GenBank/DDBJ databases">
        <title>Mikania micrantha, genome provides insights into the molecular mechanism of rapid growth.</title>
        <authorList>
            <person name="Liu B."/>
        </authorList>
    </citation>
    <scope>NUCLEOTIDE SEQUENCE [LARGE SCALE GENOMIC DNA]</scope>
    <source>
        <strain evidence="2">NLD-2019</strain>
        <tissue evidence="2">Leaf</tissue>
    </source>
</reference>
<proteinExistence type="predicted"/>
<dbReference type="AlphaFoldDB" id="A0A5N6NGW7"/>
<evidence type="ECO:0000313" key="2">
    <source>
        <dbReference type="EMBL" id="KAD4586178.1"/>
    </source>
</evidence>
<organism evidence="2 3">
    <name type="scientific">Mikania micrantha</name>
    <name type="common">bitter vine</name>
    <dbReference type="NCBI Taxonomy" id="192012"/>
    <lineage>
        <taxon>Eukaryota</taxon>
        <taxon>Viridiplantae</taxon>
        <taxon>Streptophyta</taxon>
        <taxon>Embryophyta</taxon>
        <taxon>Tracheophyta</taxon>
        <taxon>Spermatophyta</taxon>
        <taxon>Magnoliopsida</taxon>
        <taxon>eudicotyledons</taxon>
        <taxon>Gunneridae</taxon>
        <taxon>Pentapetalae</taxon>
        <taxon>asterids</taxon>
        <taxon>campanulids</taxon>
        <taxon>Asterales</taxon>
        <taxon>Asteraceae</taxon>
        <taxon>Asteroideae</taxon>
        <taxon>Heliantheae alliance</taxon>
        <taxon>Eupatorieae</taxon>
        <taxon>Mikania</taxon>
    </lineage>
</organism>
<evidence type="ECO:0000256" key="1">
    <source>
        <dbReference type="SAM" id="MobiDB-lite"/>
    </source>
</evidence>
<protein>
    <submittedName>
        <fullName evidence="2">Uncharacterized protein</fullName>
    </submittedName>
</protein>
<dbReference type="Proteomes" id="UP000326396">
    <property type="component" value="Linkage Group LG2"/>
</dbReference>
<name>A0A5N6NGW7_9ASTR</name>
<accession>A0A5N6NGW7</accession>
<feature type="compositionally biased region" description="Polar residues" evidence="1">
    <location>
        <begin position="1"/>
        <end position="10"/>
    </location>
</feature>
<dbReference type="EMBL" id="SZYD01000012">
    <property type="protein sequence ID" value="KAD4586178.1"/>
    <property type="molecule type" value="Genomic_DNA"/>
</dbReference>
<gene>
    <name evidence="2" type="ORF">E3N88_23779</name>
</gene>
<evidence type="ECO:0000313" key="3">
    <source>
        <dbReference type="Proteomes" id="UP000326396"/>
    </source>
</evidence>
<feature type="region of interest" description="Disordered" evidence="1">
    <location>
        <begin position="1"/>
        <end position="30"/>
    </location>
</feature>
<comment type="caution">
    <text evidence="2">The sequence shown here is derived from an EMBL/GenBank/DDBJ whole genome shotgun (WGS) entry which is preliminary data.</text>
</comment>
<sequence length="175" mass="20205">MRHQITTQDSSQEEGESVTPRNFQPELENLNSPKSIAVRDDRSSSTIAVRGVFREKNYYFNRRATRSYFLDSCRGTRRAYLRRNLYKTKINHSSSPCSIFLDWNTSRRPFSLCYTIIVPLEAIVKAIEARNRRLKAWKRSFELVIDATITCDAPGAVFRRISGCYTSVLVPSRPS</sequence>